<reference evidence="2 3" key="1">
    <citation type="submission" date="2015-09" db="EMBL/GenBank/DDBJ databases">
        <title>Draft genome of the parasitic nematode Teladorsagia circumcincta isolate WARC Sus (inbred).</title>
        <authorList>
            <person name="Mitreva M."/>
        </authorList>
    </citation>
    <scope>NUCLEOTIDE SEQUENCE [LARGE SCALE GENOMIC DNA]</scope>
    <source>
        <strain evidence="2 3">S</strain>
    </source>
</reference>
<dbReference type="Proteomes" id="UP000230423">
    <property type="component" value="Unassembled WGS sequence"/>
</dbReference>
<feature type="transmembrane region" description="Helical" evidence="1">
    <location>
        <begin position="157"/>
        <end position="177"/>
    </location>
</feature>
<keyword evidence="1" id="KW-0812">Transmembrane</keyword>
<protein>
    <recommendedName>
        <fullName evidence="4">Acyltransferase 3 domain-containing protein</fullName>
    </recommendedName>
</protein>
<feature type="transmembrane region" description="Helical" evidence="1">
    <location>
        <begin position="116"/>
        <end position="137"/>
    </location>
</feature>
<dbReference type="PANTHER" id="PTHR11161">
    <property type="entry name" value="O-ACYLTRANSFERASE"/>
    <property type="match status" value="1"/>
</dbReference>
<proteinExistence type="predicted"/>
<dbReference type="PANTHER" id="PTHR11161:SF0">
    <property type="entry name" value="O-ACYLTRANSFERASE LIKE PROTEIN"/>
    <property type="match status" value="1"/>
</dbReference>
<dbReference type="InterPro" id="IPR052728">
    <property type="entry name" value="O2_lipid_transport_reg"/>
</dbReference>
<evidence type="ECO:0000256" key="1">
    <source>
        <dbReference type="SAM" id="Phobius"/>
    </source>
</evidence>
<accession>A0A2G9UWT4</accession>
<evidence type="ECO:0008006" key="4">
    <source>
        <dbReference type="Google" id="ProtNLM"/>
    </source>
</evidence>
<feature type="transmembrane region" description="Helical" evidence="1">
    <location>
        <begin position="86"/>
        <end position="104"/>
    </location>
</feature>
<evidence type="ECO:0000313" key="2">
    <source>
        <dbReference type="EMBL" id="PIO74684.1"/>
    </source>
</evidence>
<sequence length="185" mass="21075">MTWVAAGHALGVNAMSAYLFFKVRPSSNFVRNPLTWVMFYVHRYLRLTPPMMIFIGFFTVVIPLTTGPWTASGKTGVFFDEFYQKPWTRCTPYLIGLGVGYLLAQFKNRKPKLHWVLVVAAWIIATSVGLLSVFGPHDYINGHDNWSKFVRATYNNFSRIGWSLAVSWVIAANHLGWGGDSIFFR</sequence>
<dbReference type="EMBL" id="KZ345237">
    <property type="protein sequence ID" value="PIO74684.1"/>
    <property type="molecule type" value="Genomic_DNA"/>
</dbReference>
<dbReference type="OrthoDB" id="207378at2759"/>
<dbReference type="AlphaFoldDB" id="A0A2G9UWT4"/>
<keyword evidence="1" id="KW-0472">Membrane</keyword>
<name>A0A2G9UWT4_TELCI</name>
<feature type="transmembrane region" description="Helical" evidence="1">
    <location>
        <begin position="44"/>
        <end position="66"/>
    </location>
</feature>
<feature type="transmembrane region" description="Helical" evidence="1">
    <location>
        <begin position="6"/>
        <end position="23"/>
    </location>
</feature>
<evidence type="ECO:0000313" key="3">
    <source>
        <dbReference type="Proteomes" id="UP000230423"/>
    </source>
</evidence>
<keyword evidence="1" id="KW-1133">Transmembrane helix</keyword>
<organism evidence="2 3">
    <name type="scientific">Teladorsagia circumcincta</name>
    <name type="common">Brown stomach worm</name>
    <name type="synonym">Ostertagia circumcincta</name>
    <dbReference type="NCBI Taxonomy" id="45464"/>
    <lineage>
        <taxon>Eukaryota</taxon>
        <taxon>Metazoa</taxon>
        <taxon>Ecdysozoa</taxon>
        <taxon>Nematoda</taxon>
        <taxon>Chromadorea</taxon>
        <taxon>Rhabditida</taxon>
        <taxon>Rhabditina</taxon>
        <taxon>Rhabditomorpha</taxon>
        <taxon>Strongyloidea</taxon>
        <taxon>Trichostrongylidae</taxon>
        <taxon>Teladorsagia</taxon>
    </lineage>
</organism>
<gene>
    <name evidence="2" type="ORF">TELCIR_03297</name>
</gene>
<keyword evidence="3" id="KW-1185">Reference proteome</keyword>